<dbReference type="PROSITE" id="PS50977">
    <property type="entry name" value="HTH_TETR_2"/>
    <property type="match status" value="1"/>
</dbReference>
<sequence length="185" mass="19941">MPTPERTSLDEIITAAREILEADGLDRLTMQAVAERVGVRAPSLYKRVRNREALISLVAKATVEDLGAQLHAVPRTADPRADLAELARAFRSFAHARPAGYRLILGWTPEAVPTDTDMLTEASAPVLEVTAELAGPDQALNAARLFTAWGNGFISMELAGAFNLGGDVEAAFEYGITRLAEAIRQ</sequence>
<dbReference type="eggNOG" id="COG1309">
    <property type="taxonomic scope" value="Bacteria"/>
</dbReference>
<dbReference type="SUPFAM" id="SSF48498">
    <property type="entry name" value="Tetracyclin repressor-like, C-terminal domain"/>
    <property type="match status" value="1"/>
</dbReference>
<keyword evidence="3" id="KW-0804">Transcription</keyword>
<keyword evidence="1" id="KW-0805">Transcription regulation</keyword>
<keyword evidence="2 4" id="KW-0238">DNA-binding</keyword>
<dbReference type="InterPro" id="IPR025996">
    <property type="entry name" value="MT1864/Rv1816-like_C"/>
</dbReference>
<dbReference type="Gene3D" id="1.10.10.60">
    <property type="entry name" value="Homeodomain-like"/>
    <property type="match status" value="1"/>
</dbReference>
<protein>
    <submittedName>
        <fullName evidence="6">Putative TetR-family transcriptional regulator</fullName>
    </submittedName>
</protein>
<gene>
    <name evidence="6" type="ordered locus">AMIS_34520</name>
</gene>
<feature type="domain" description="HTH tetR-type" evidence="5">
    <location>
        <begin position="6"/>
        <end position="66"/>
    </location>
</feature>
<accession>I0H6N5</accession>
<dbReference type="STRING" id="512565.AMIS_34520"/>
<evidence type="ECO:0000313" key="7">
    <source>
        <dbReference type="Proteomes" id="UP000007882"/>
    </source>
</evidence>
<dbReference type="Pfam" id="PF13305">
    <property type="entry name" value="TetR_C_33"/>
    <property type="match status" value="1"/>
</dbReference>
<dbReference type="RefSeq" id="WP_014443567.1">
    <property type="nucleotide sequence ID" value="NC_017093.1"/>
</dbReference>
<evidence type="ECO:0000259" key="5">
    <source>
        <dbReference type="PROSITE" id="PS50977"/>
    </source>
</evidence>
<dbReference type="InterPro" id="IPR001647">
    <property type="entry name" value="HTH_TetR"/>
</dbReference>
<proteinExistence type="predicted"/>
<dbReference type="GO" id="GO:0000976">
    <property type="term" value="F:transcription cis-regulatory region binding"/>
    <property type="evidence" value="ECO:0007669"/>
    <property type="project" value="TreeGrafter"/>
</dbReference>
<reference evidence="6 7" key="1">
    <citation type="submission" date="2012-02" db="EMBL/GenBank/DDBJ databases">
        <title>Complete genome sequence of Actinoplanes missouriensis 431 (= NBRC 102363).</title>
        <authorList>
            <person name="Ohnishi Y."/>
            <person name="Ishikawa J."/>
            <person name="Sekine M."/>
            <person name="Hosoyama A."/>
            <person name="Harada T."/>
            <person name="Narita H."/>
            <person name="Hata T."/>
            <person name="Konno Y."/>
            <person name="Tutikane K."/>
            <person name="Fujita N."/>
            <person name="Horinouchi S."/>
            <person name="Hayakawa M."/>
        </authorList>
    </citation>
    <scope>NUCLEOTIDE SEQUENCE [LARGE SCALE GENOMIC DNA]</scope>
    <source>
        <strain evidence="7">ATCC 14538 / DSM 43046 / CBS 188.64 / JCM 3121 / NBRC 102363 / NCIMB 12654 / NRRL B-3342 / UNCC 431</strain>
    </source>
</reference>
<dbReference type="InterPro" id="IPR036271">
    <property type="entry name" value="Tet_transcr_reg_TetR-rel_C_sf"/>
</dbReference>
<evidence type="ECO:0000256" key="1">
    <source>
        <dbReference type="ARBA" id="ARBA00023015"/>
    </source>
</evidence>
<dbReference type="SUPFAM" id="SSF46689">
    <property type="entry name" value="Homeodomain-like"/>
    <property type="match status" value="1"/>
</dbReference>
<name>I0H6N5_ACTM4</name>
<feature type="DNA-binding region" description="H-T-H motif" evidence="4">
    <location>
        <begin position="29"/>
        <end position="48"/>
    </location>
</feature>
<dbReference type="Pfam" id="PF00440">
    <property type="entry name" value="TetR_N"/>
    <property type="match status" value="1"/>
</dbReference>
<dbReference type="Proteomes" id="UP000007882">
    <property type="component" value="Chromosome"/>
</dbReference>
<dbReference type="InterPro" id="IPR050109">
    <property type="entry name" value="HTH-type_TetR-like_transc_reg"/>
</dbReference>
<evidence type="ECO:0000256" key="2">
    <source>
        <dbReference type="ARBA" id="ARBA00023125"/>
    </source>
</evidence>
<dbReference type="HOGENOM" id="CLU_069356_43_0_11"/>
<dbReference type="GO" id="GO:0003700">
    <property type="term" value="F:DNA-binding transcription factor activity"/>
    <property type="evidence" value="ECO:0007669"/>
    <property type="project" value="TreeGrafter"/>
</dbReference>
<dbReference type="PANTHER" id="PTHR30055:SF239">
    <property type="entry name" value="TRANSCRIPTIONAL REGULATORY PROTEIN"/>
    <property type="match status" value="1"/>
</dbReference>
<dbReference type="AlphaFoldDB" id="I0H6N5"/>
<dbReference type="InterPro" id="IPR009057">
    <property type="entry name" value="Homeodomain-like_sf"/>
</dbReference>
<dbReference type="PATRIC" id="fig|512565.3.peg.3449"/>
<keyword evidence="7" id="KW-1185">Reference proteome</keyword>
<dbReference type="EMBL" id="AP012319">
    <property type="protein sequence ID" value="BAL88672.1"/>
    <property type="molecule type" value="Genomic_DNA"/>
</dbReference>
<evidence type="ECO:0000256" key="3">
    <source>
        <dbReference type="ARBA" id="ARBA00023163"/>
    </source>
</evidence>
<dbReference type="PANTHER" id="PTHR30055">
    <property type="entry name" value="HTH-TYPE TRANSCRIPTIONAL REGULATOR RUTR"/>
    <property type="match status" value="1"/>
</dbReference>
<dbReference type="KEGG" id="ams:AMIS_34520"/>
<dbReference type="Gene3D" id="1.10.357.10">
    <property type="entry name" value="Tetracycline Repressor, domain 2"/>
    <property type="match status" value="1"/>
</dbReference>
<organism evidence="6 7">
    <name type="scientific">Actinoplanes missouriensis (strain ATCC 14538 / DSM 43046 / CBS 188.64 / JCM 3121 / NBRC 102363 / NCIMB 12654 / NRRL B-3342 / UNCC 431)</name>
    <dbReference type="NCBI Taxonomy" id="512565"/>
    <lineage>
        <taxon>Bacteria</taxon>
        <taxon>Bacillati</taxon>
        <taxon>Actinomycetota</taxon>
        <taxon>Actinomycetes</taxon>
        <taxon>Micromonosporales</taxon>
        <taxon>Micromonosporaceae</taxon>
        <taxon>Actinoplanes</taxon>
    </lineage>
</organism>
<dbReference type="OrthoDB" id="71867at2"/>
<evidence type="ECO:0000256" key="4">
    <source>
        <dbReference type="PROSITE-ProRule" id="PRU00335"/>
    </source>
</evidence>
<dbReference type="PRINTS" id="PR00455">
    <property type="entry name" value="HTHTETR"/>
</dbReference>
<evidence type="ECO:0000313" key="6">
    <source>
        <dbReference type="EMBL" id="BAL88672.1"/>
    </source>
</evidence>